<evidence type="ECO:0000313" key="2">
    <source>
        <dbReference type="Proteomes" id="UP001165960"/>
    </source>
</evidence>
<sequence length="214" mass="24439">MSSLLLFERAKFGALCVEAAATRKEVSTSLLEEAWESLEVSKIAPEESLRGNPSTRKSSLCMGFLNLLLGFDEILQQVMDRANCEVEAYRNREEKCVKIMAWWRDENKVLTQKIVSLEAKLLEDSSQEDTSNKSQGQDNNKFDWLDLDLSQIPQDHNYLCSKRFQTVPTLTYSTPGRTKGPRKKKELREKQSHYKKNTSKLVTKSGSLTTTYTS</sequence>
<name>A0ACC2S2E7_9FUNG</name>
<dbReference type="EMBL" id="QTSX02005911">
    <property type="protein sequence ID" value="KAJ9056559.1"/>
    <property type="molecule type" value="Genomic_DNA"/>
</dbReference>
<keyword evidence="2" id="KW-1185">Reference proteome</keyword>
<proteinExistence type="predicted"/>
<organism evidence="1 2">
    <name type="scientific">Entomophthora muscae</name>
    <dbReference type="NCBI Taxonomy" id="34485"/>
    <lineage>
        <taxon>Eukaryota</taxon>
        <taxon>Fungi</taxon>
        <taxon>Fungi incertae sedis</taxon>
        <taxon>Zoopagomycota</taxon>
        <taxon>Entomophthoromycotina</taxon>
        <taxon>Entomophthoromycetes</taxon>
        <taxon>Entomophthorales</taxon>
        <taxon>Entomophthoraceae</taxon>
        <taxon>Entomophthora</taxon>
    </lineage>
</organism>
<protein>
    <submittedName>
        <fullName evidence="1">Uncharacterized protein</fullName>
    </submittedName>
</protein>
<gene>
    <name evidence="1" type="ORF">DSO57_1031775</name>
</gene>
<comment type="caution">
    <text evidence="1">The sequence shown here is derived from an EMBL/GenBank/DDBJ whole genome shotgun (WGS) entry which is preliminary data.</text>
</comment>
<accession>A0ACC2S2E7</accession>
<dbReference type="Proteomes" id="UP001165960">
    <property type="component" value="Unassembled WGS sequence"/>
</dbReference>
<reference evidence="1" key="1">
    <citation type="submission" date="2022-04" db="EMBL/GenBank/DDBJ databases">
        <title>Genome of the entomopathogenic fungus Entomophthora muscae.</title>
        <authorList>
            <person name="Elya C."/>
            <person name="Lovett B.R."/>
            <person name="Lee E."/>
            <person name="Macias A.M."/>
            <person name="Hajek A.E."/>
            <person name="De Bivort B.L."/>
            <person name="Kasson M.T."/>
            <person name="De Fine Licht H.H."/>
            <person name="Stajich J.E."/>
        </authorList>
    </citation>
    <scope>NUCLEOTIDE SEQUENCE</scope>
    <source>
        <strain evidence="1">Berkeley</strain>
    </source>
</reference>
<evidence type="ECO:0000313" key="1">
    <source>
        <dbReference type="EMBL" id="KAJ9056559.1"/>
    </source>
</evidence>